<dbReference type="GeneID" id="70222198"/>
<proteinExistence type="predicted"/>
<organism evidence="1 2">
    <name type="scientific">Fusarium redolens</name>
    <dbReference type="NCBI Taxonomy" id="48865"/>
    <lineage>
        <taxon>Eukaryota</taxon>
        <taxon>Fungi</taxon>
        <taxon>Dikarya</taxon>
        <taxon>Ascomycota</taxon>
        <taxon>Pezizomycotina</taxon>
        <taxon>Sordariomycetes</taxon>
        <taxon>Hypocreomycetidae</taxon>
        <taxon>Hypocreales</taxon>
        <taxon>Nectriaceae</taxon>
        <taxon>Fusarium</taxon>
        <taxon>Fusarium redolens species complex</taxon>
    </lineage>
</organism>
<sequence>MWTLHSAKAKAGDDLMIIAQLANSIASRKPDDEDAQRRAQVATAFIENMGITLQAPTAGSKIIAESLPRKSQHSVKLPIELYRYLSSQIETPDIACALMLMQNPQRIFRGTYLQAPPRLSVLPKPVEILVQPQD</sequence>
<dbReference type="RefSeq" id="XP_046051911.1">
    <property type="nucleotide sequence ID" value="XM_046192244.1"/>
</dbReference>
<accession>A0A9P9HK74</accession>
<dbReference type="Proteomes" id="UP000720189">
    <property type="component" value="Unassembled WGS sequence"/>
</dbReference>
<protein>
    <submittedName>
        <fullName evidence="1">Uncharacterized protein</fullName>
    </submittedName>
</protein>
<name>A0A9P9HK74_FUSRE</name>
<evidence type="ECO:0000313" key="2">
    <source>
        <dbReference type="Proteomes" id="UP000720189"/>
    </source>
</evidence>
<gene>
    <name evidence="1" type="ORF">BKA55DRAFT_562204</name>
</gene>
<evidence type="ECO:0000313" key="1">
    <source>
        <dbReference type="EMBL" id="KAH7259203.1"/>
    </source>
</evidence>
<dbReference type="OrthoDB" id="5089581at2759"/>
<dbReference type="AlphaFoldDB" id="A0A9P9HK74"/>
<dbReference type="EMBL" id="JAGMUX010000005">
    <property type="protein sequence ID" value="KAH7259203.1"/>
    <property type="molecule type" value="Genomic_DNA"/>
</dbReference>
<reference evidence="1" key="1">
    <citation type="journal article" date="2021" name="Nat. Commun.">
        <title>Genetic determinants of endophytism in the Arabidopsis root mycobiome.</title>
        <authorList>
            <person name="Mesny F."/>
            <person name="Miyauchi S."/>
            <person name="Thiergart T."/>
            <person name="Pickel B."/>
            <person name="Atanasova L."/>
            <person name="Karlsson M."/>
            <person name="Huettel B."/>
            <person name="Barry K.W."/>
            <person name="Haridas S."/>
            <person name="Chen C."/>
            <person name="Bauer D."/>
            <person name="Andreopoulos W."/>
            <person name="Pangilinan J."/>
            <person name="LaButti K."/>
            <person name="Riley R."/>
            <person name="Lipzen A."/>
            <person name="Clum A."/>
            <person name="Drula E."/>
            <person name="Henrissat B."/>
            <person name="Kohler A."/>
            <person name="Grigoriev I.V."/>
            <person name="Martin F.M."/>
            <person name="Hacquard S."/>
        </authorList>
    </citation>
    <scope>NUCLEOTIDE SEQUENCE</scope>
    <source>
        <strain evidence="1">MPI-CAGE-AT-0023</strain>
    </source>
</reference>
<keyword evidence="2" id="KW-1185">Reference proteome</keyword>
<comment type="caution">
    <text evidence="1">The sequence shown here is derived from an EMBL/GenBank/DDBJ whole genome shotgun (WGS) entry which is preliminary data.</text>
</comment>